<keyword evidence="7" id="KW-1185">Reference proteome</keyword>
<dbReference type="InterPro" id="IPR007197">
    <property type="entry name" value="rSAM"/>
</dbReference>
<dbReference type="OrthoDB" id="15118at2157"/>
<evidence type="ECO:0000256" key="3">
    <source>
        <dbReference type="ARBA" id="ARBA00023004"/>
    </source>
</evidence>
<evidence type="ECO:0000313" key="6">
    <source>
        <dbReference type="EMBL" id="SFM79422.1"/>
    </source>
</evidence>
<dbReference type="InterPro" id="IPR013785">
    <property type="entry name" value="Aldolase_TIM"/>
</dbReference>
<dbReference type="GO" id="GO:0016740">
    <property type="term" value="F:transferase activity"/>
    <property type="evidence" value="ECO:0007669"/>
    <property type="project" value="TreeGrafter"/>
</dbReference>
<dbReference type="InterPro" id="IPR034422">
    <property type="entry name" value="HydE/PylB-like"/>
</dbReference>
<dbReference type="SUPFAM" id="SSF102114">
    <property type="entry name" value="Radical SAM enzymes"/>
    <property type="match status" value="1"/>
</dbReference>
<evidence type="ECO:0000259" key="5">
    <source>
        <dbReference type="PROSITE" id="PS51918"/>
    </source>
</evidence>
<dbReference type="GO" id="GO:0046872">
    <property type="term" value="F:metal ion binding"/>
    <property type="evidence" value="ECO:0007669"/>
    <property type="project" value="UniProtKB-KW"/>
</dbReference>
<gene>
    <name evidence="6" type="ORF">SAMN04488696_2421</name>
</gene>
<keyword evidence="1" id="KW-0949">S-adenosyl-L-methionine</keyword>
<dbReference type="STRING" id="487685.SAMN04488696_2421"/>
<accession>A0A1I4TRJ6</accession>
<dbReference type="AlphaFoldDB" id="A0A1I4TRJ6"/>
<dbReference type="SMART" id="SM00729">
    <property type="entry name" value="Elp3"/>
    <property type="match status" value="1"/>
</dbReference>
<dbReference type="PANTHER" id="PTHR43726">
    <property type="entry name" value="3-METHYLORNITHINE SYNTHASE"/>
    <property type="match status" value="1"/>
</dbReference>
<evidence type="ECO:0000256" key="1">
    <source>
        <dbReference type="ARBA" id="ARBA00022691"/>
    </source>
</evidence>
<reference evidence="7" key="1">
    <citation type="submission" date="2016-10" db="EMBL/GenBank/DDBJ databases">
        <authorList>
            <person name="Varghese N."/>
            <person name="Submissions S."/>
        </authorList>
    </citation>
    <scope>NUCLEOTIDE SEQUENCE [LARGE SCALE GENOMIC DNA]</scope>
    <source>
        <strain evidence="7">Mob M</strain>
    </source>
</reference>
<protein>
    <submittedName>
        <fullName evidence="6">Biotin synthase-related protein, radical SAM superfamily</fullName>
    </submittedName>
</protein>
<dbReference type="CDD" id="cd01335">
    <property type="entry name" value="Radical_SAM"/>
    <property type="match status" value="1"/>
</dbReference>
<keyword evidence="3" id="KW-0408">Iron</keyword>
<organism evidence="6 7">
    <name type="scientific">Methanolobus profundi</name>
    <dbReference type="NCBI Taxonomy" id="487685"/>
    <lineage>
        <taxon>Archaea</taxon>
        <taxon>Methanobacteriati</taxon>
        <taxon>Methanobacteriota</taxon>
        <taxon>Stenosarchaea group</taxon>
        <taxon>Methanomicrobia</taxon>
        <taxon>Methanosarcinales</taxon>
        <taxon>Methanosarcinaceae</taxon>
        <taxon>Methanolobus</taxon>
    </lineage>
</organism>
<proteinExistence type="predicted"/>
<evidence type="ECO:0000256" key="2">
    <source>
        <dbReference type="ARBA" id="ARBA00022723"/>
    </source>
</evidence>
<dbReference type="GO" id="GO:0051536">
    <property type="term" value="F:iron-sulfur cluster binding"/>
    <property type="evidence" value="ECO:0007669"/>
    <property type="project" value="UniProtKB-KW"/>
</dbReference>
<dbReference type="EMBL" id="FOUJ01000005">
    <property type="protein sequence ID" value="SFM79422.1"/>
    <property type="molecule type" value="Genomic_DNA"/>
</dbReference>
<sequence>MKPETKAQLISVGSVNMDPALIHWLTIPTAGPGAGNIAFFFNSGGHRVRLAVKKESPLEAKMEDGELVIRRDGVEIARGSIEEELIHCPDQAFITMCEKCVFDCKFCPVPKLGGKVKSMDQMLTMIADANETGSMKAISITSGVETSAEKEVERAEELVRRLKEKYDVPIGVSVYPTEDSTLRLKAAGADELKYNVETMDRKLHAELCPDQDLEFLLDALREGVKVFGKNKVCSNFIIGLGETDESAEKGIEELVSIGVVPILRAAAQHPLRKGEVTVERPTAERLMHLNLFLKEKLDEYGLRADTFDTMCLPCTGCDINPHLDIED</sequence>
<dbReference type="PROSITE" id="PS51918">
    <property type="entry name" value="RADICAL_SAM"/>
    <property type="match status" value="1"/>
</dbReference>
<dbReference type="Gene3D" id="3.20.20.70">
    <property type="entry name" value="Aldolase class I"/>
    <property type="match status" value="1"/>
</dbReference>
<evidence type="ECO:0000313" key="7">
    <source>
        <dbReference type="Proteomes" id="UP000198535"/>
    </source>
</evidence>
<dbReference type="InterPro" id="IPR058240">
    <property type="entry name" value="rSAM_sf"/>
</dbReference>
<name>A0A1I4TRJ6_9EURY</name>
<dbReference type="SFLD" id="SFLDS00029">
    <property type="entry name" value="Radical_SAM"/>
    <property type="match status" value="1"/>
</dbReference>
<dbReference type="RefSeq" id="WP_091937267.1">
    <property type="nucleotide sequence ID" value="NZ_FOUJ01000005.1"/>
</dbReference>
<keyword evidence="2" id="KW-0479">Metal-binding</keyword>
<keyword evidence="4" id="KW-0411">Iron-sulfur</keyword>
<dbReference type="PANTHER" id="PTHR43726:SF1">
    <property type="entry name" value="BIOTIN SYNTHASE"/>
    <property type="match status" value="1"/>
</dbReference>
<dbReference type="Pfam" id="PF04055">
    <property type="entry name" value="Radical_SAM"/>
    <property type="match status" value="1"/>
</dbReference>
<dbReference type="InterPro" id="IPR006638">
    <property type="entry name" value="Elp3/MiaA/NifB-like_rSAM"/>
</dbReference>
<feature type="domain" description="Radical SAM core" evidence="5">
    <location>
        <begin position="86"/>
        <end position="296"/>
    </location>
</feature>
<dbReference type="Proteomes" id="UP000198535">
    <property type="component" value="Unassembled WGS sequence"/>
</dbReference>
<evidence type="ECO:0000256" key="4">
    <source>
        <dbReference type="ARBA" id="ARBA00023014"/>
    </source>
</evidence>